<dbReference type="PANTHER" id="PTHR14233">
    <property type="entry name" value="DUF914-RELATED"/>
    <property type="match status" value="1"/>
</dbReference>
<dbReference type="PANTHER" id="PTHR14233:SF4">
    <property type="entry name" value="SOLUTE CARRIER FAMILY 35 MEMBER F2"/>
    <property type="match status" value="1"/>
</dbReference>
<comment type="similarity">
    <text evidence="2">Belongs to the SLC35F solute transporter family.</text>
</comment>
<evidence type="ECO:0000313" key="9">
    <source>
        <dbReference type="Proteomes" id="UP001165065"/>
    </source>
</evidence>
<reference evidence="9" key="1">
    <citation type="journal article" date="2023" name="Commun. Biol.">
        <title>Genome analysis of Parmales, the sister group of diatoms, reveals the evolutionary specialization of diatoms from phago-mixotrophs to photoautotrophs.</title>
        <authorList>
            <person name="Ban H."/>
            <person name="Sato S."/>
            <person name="Yoshikawa S."/>
            <person name="Yamada K."/>
            <person name="Nakamura Y."/>
            <person name="Ichinomiya M."/>
            <person name="Sato N."/>
            <person name="Blanc-Mathieu R."/>
            <person name="Endo H."/>
            <person name="Kuwata A."/>
            <person name="Ogata H."/>
        </authorList>
    </citation>
    <scope>NUCLEOTIDE SEQUENCE [LARGE SCALE GENOMIC DNA]</scope>
</reference>
<evidence type="ECO:0000256" key="5">
    <source>
        <dbReference type="ARBA" id="ARBA00022989"/>
    </source>
</evidence>
<dbReference type="AlphaFoldDB" id="A0A9W7G6Q3"/>
<dbReference type="SUPFAM" id="SSF103481">
    <property type="entry name" value="Multidrug resistance efflux transporter EmrE"/>
    <property type="match status" value="1"/>
</dbReference>
<dbReference type="Pfam" id="PF06027">
    <property type="entry name" value="SLC35F"/>
    <property type="match status" value="1"/>
</dbReference>
<evidence type="ECO:0000256" key="3">
    <source>
        <dbReference type="ARBA" id="ARBA00022448"/>
    </source>
</evidence>
<name>A0A9W7G6Q3_9STRA</name>
<dbReference type="InterPro" id="IPR037185">
    <property type="entry name" value="EmrE-like"/>
</dbReference>
<gene>
    <name evidence="8" type="ORF">TrCOL_g4760</name>
</gene>
<dbReference type="OrthoDB" id="205109at2759"/>
<dbReference type="GO" id="GO:0016020">
    <property type="term" value="C:membrane"/>
    <property type="evidence" value="ECO:0007669"/>
    <property type="project" value="UniProtKB-SubCell"/>
</dbReference>
<protein>
    <submittedName>
        <fullName evidence="8">Uncharacterized protein</fullName>
    </submittedName>
</protein>
<evidence type="ECO:0000256" key="7">
    <source>
        <dbReference type="SAM" id="Phobius"/>
    </source>
</evidence>
<dbReference type="GO" id="GO:0022857">
    <property type="term" value="F:transmembrane transporter activity"/>
    <property type="evidence" value="ECO:0007669"/>
    <property type="project" value="InterPro"/>
</dbReference>
<feature type="transmembrane region" description="Helical" evidence="7">
    <location>
        <begin position="74"/>
        <end position="92"/>
    </location>
</feature>
<dbReference type="InterPro" id="IPR009262">
    <property type="entry name" value="SLC35_F1/F2/F6"/>
</dbReference>
<keyword evidence="4 7" id="KW-0812">Transmembrane</keyword>
<keyword evidence="9" id="KW-1185">Reference proteome</keyword>
<feature type="transmembrane region" description="Helical" evidence="7">
    <location>
        <begin position="172"/>
        <end position="191"/>
    </location>
</feature>
<comment type="subcellular location">
    <subcellularLocation>
        <location evidence="1">Membrane</location>
        <topology evidence="1">Multi-pass membrane protein</topology>
    </subcellularLocation>
</comment>
<feature type="transmembrane region" description="Helical" evidence="7">
    <location>
        <begin position="141"/>
        <end position="160"/>
    </location>
</feature>
<accession>A0A9W7G6Q3</accession>
<keyword evidence="6 7" id="KW-0472">Membrane</keyword>
<keyword evidence="5 7" id="KW-1133">Transmembrane helix</keyword>
<sequence length="331" mass="35900">MLLSVSGITSSALATKCNISVPGFQNFSVYLCLAMLYIPRLCLPLSIPPYYYLLISLLDVLGNYLVVLSFNLTSLTSVSLIDCTTIPFVMLFSKPILNRVFTKTQITAALVCVMGIGLVILSDALFPTGTSQTSQSVNDSVTGDLLALIGSVVYALNNVLCEKYVSVDRVEYLGMLGFFASAFAGLEVLAFEGDEVKDFFTRGTEEDCIGGTPGWLLGGYVLSITMFYVRMTSFVQTSSAALLNVSLLTSDVYSLIWVVSTDGTWPSWVYFVGTAFIFGGVAMYSVEEDKVEGGEGRDSSIVEDGEEGRIDRVKSDEELLGSTERGRANYV</sequence>
<evidence type="ECO:0000256" key="4">
    <source>
        <dbReference type="ARBA" id="ARBA00022692"/>
    </source>
</evidence>
<dbReference type="EMBL" id="BRYA01000058">
    <property type="protein sequence ID" value="GMI35658.1"/>
    <property type="molecule type" value="Genomic_DNA"/>
</dbReference>
<evidence type="ECO:0000256" key="2">
    <source>
        <dbReference type="ARBA" id="ARBA00007863"/>
    </source>
</evidence>
<comment type="caution">
    <text evidence="8">The sequence shown here is derived from an EMBL/GenBank/DDBJ whole genome shotgun (WGS) entry which is preliminary data.</text>
</comment>
<feature type="transmembrane region" description="Helical" evidence="7">
    <location>
        <begin position="241"/>
        <end position="259"/>
    </location>
</feature>
<evidence type="ECO:0000256" key="6">
    <source>
        <dbReference type="ARBA" id="ARBA00023136"/>
    </source>
</evidence>
<feature type="transmembrane region" description="Helical" evidence="7">
    <location>
        <begin position="211"/>
        <end position="229"/>
    </location>
</feature>
<dbReference type="InterPro" id="IPR052221">
    <property type="entry name" value="SLC35F_Transporter"/>
</dbReference>
<evidence type="ECO:0000256" key="1">
    <source>
        <dbReference type="ARBA" id="ARBA00004141"/>
    </source>
</evidence>
<keyword evidence="3" id="KW-0813">Transport</keyword>
<feature type="transmembrane region" description="Helical" evidence="7">
    <location>
        <begin position="104"/>
        <end position="121"/>
    </location>
</feature>
<feature type="transmembrane region" description="Helical" evidence="7">
    <location>
        <begin position="265"/>
        <end position="286"/>
    </location>
</feature>
<evidence type="ECO:0000313" key="8">
    <source>
        <dbReference type="EMBL" id="GMI35658.1"/>
    </source>
</evidence>
<dbReference type="Proteomes" id="UP001165065">
    <property type="component" value="Unassembled WGS sequence"/>
</dbReference>
<organism evidence="8 9">
    <name type="scientific">Triparma columacea</name>
    <dbReference type="NCBI Taxonomy" id="722753"/>
    <lineage>
        <taxon>Eukaryota</taxon>
        <taxon>Sar</taxon>
        <taxon>Stramenopiles</taxon>
        <taxon>Ochrophyta</taxon>
        <taxon>Bolidophyceae</taxon>
        <taxon>Parmales</taxon>
        <taxon>Triparmaceae</taxon>
        <taxon>Triparma</taxon>
    </lineage>
</organism>
<proteinExistence type="inferred from homology"/>